<organism evidence="13 14">
    <name type="scientific">Noviherbaspirillum autotrophicum</name>
    <dbReference type="NCBI Taxonomy" id="709839"/>
    <lineage>
        <taxon>Bacteria</taxon>
        <taxon>Pseudomonadati</taxon>
        <taxon>Pseudomonadota</taxon>
        <taxon>Betaproteobacteria</taxon>
        <taxon>Burkholderiales</taxon>
        <taxon>Oxalobacteraceae</taxon>
        <taxon>Noviherbaspirillum</taxon>
    </lineage>
</organism>
<dbReference type="CDD" id="cd00342">
    <property type="entry name" value="gram_neg_porins"/>
    <property type="match status" value="1"/>
</dbReference>
<evidence type="ECO:0000256" key="2">
    <source>
        <dbReference type="ARBA" id="ARBA00011233"/>
    </source>
</evidence>
<dbReference type="GO" id="GO:0034220">
    <property type="term" value="P:monoatomic ion transmembrane transport"/>
    <property type="evidence" value="ECO:0007669"/>
    <property type="project" value="InterPro"/>
</dbReference>
<evidence type="ECO:0000313" key="13">
    <source>
        <dbReference type="EMBL" id="KIF80576.1"/>
    </source>
</evidence>
<evidence type="ECO:0000256" key="9">
    <source>
        <dbReference type="ARBA" id="ARBA00023136"/>
    </source>
</evidence>
<dbReference type="RefSeq" id="WP_040039480.1">
    <property type="nucleotide sequence ID" value="NZ_JWJG01000028.1"/>
</dbReference>
<dbReference type="PANTHER" id="PTHR34501:SF9">
    <property type="entry name" value="MAJOR OUTER MEMBRANE PROTEIN P.IA"/>
    <property type="match status" value="1"/>
</dbReference>
<keyword evidence="14" id="KW-1185">Reference proteome</keyword>
<keyword evidence="5" id="KW-0812">Transmembrane</keyword>
<evidence type="ECO:0000256" key="10">
    <source>
        <dbReference type="ARBA" id="ARBA00023237"/>
    </source>
</evidence>
<evidence type="ECO:0000256" key="1">
    <source>
        <dbReference type="ARBA" id="ARBA00004571"/>
    </source>
</evidence>
<keyword evidence="4" id="KW-1134">Transmembrane beta strand</keyword>
<keyword evidence="6 11" id="KW-0732">Signal</keyword>
<keyword evidence="10" id="KW-0998">Cell outer membrane</keyword>
<keyword evidence="8" id="KW-0626">Porin</keyword>
<comment type="subunit">
    <text evidence="2">Homotrimer.</text>
</comment>
<gene>
    <name evidence="13" type="ORF">TSA66_06715</name>
</gene>
<feature type="chain" id="PRO_5002158740" description="Porin domain-containing protein" evidence="11">
    <location>
        <begin position="21"/>
        <end position="335"/>
    </location>
</feature>
<dbReference type="Gene3D" id="2.40.160.10">
    <property type="entry name" value="Porin"/>
    <property type="match status" value="1"/>
</dbReference>
<proteinExistence type="predicted"/>
<dbReference type="OrthoDB" id="5289162at2"/>
<dbReference type="Proteomes" id="UP000031572">
    <property type="component" value="Unassembled WGS sequence"/>
</dbReference>
<evidence type="ECO:0000256" key="4">
    <source>
        <dbReference type="ARBA" id="ARBA00022452"/>
    </source>
</evidence>
<dbReference type="InterPro" id="IPR023614">
    <property type="entry name" value="Porin_dom_sf"/>
</dbReference>
<name>A0A0C2BR78_9BURK</name>
<sequence length="335" mass="35218">MKKSLVSLAVLAAFAGAASAQTNINVYGVADAALSYKDNGQPNNSKTWAVDSGQLSGSRLGFKGSEDLGGGLSAIFTLENGFTIDDGQQAQGRLFGRQAFVGVQGGFGAVKLGRQYNPIRVAVEGIDPFRLGMGSWAGNVLSLYGERADNTLNYTSANFGGFTGQIAYSFGEQAGSTSLGRQLGLSGTYANGPLTAVLAYHNQNLLTNPAAPALPADNGSAKTTLLGGTYNFGPATLHAAYAWDKGNPATGADNVDNRDWMLGASAPVGPGTVLASYMKRDDRLAANKDVKQWALGYTYGLSKRTTLYTLFNHIDRENVTPSTSKQFSVGVRHTF</sequence>
<dbReference type="InterPro" id="IPR050298">
    <property type="entry name" value="Gram-neg_bact_OMP"/>
</dbReference>
<keyword evidence="3" id="KW-0813">Transport</keyword>
<feature type="domain" description="Porin" evidence="12">
    <location>
        <begin position="8"/>
        <end position="317"/>
    </location>
</feature>
<feature type="signal peptide" evidence="11">
    <location>
        <begin position="1"/>
        <end position="20"/>
    </location>
</feature>
<comment type="subcellular location">
    <subcellularLocation>
        <location evidence="1">Cell outer membrane</location>
        <topology evidence="1">Multi-pass membrane protein</topology>
    </subcellularLocation>
</comment>
<reference evidence="13 14" key="1">
    <citation type="submission" date="2014-12" db="EMBL/GenBank/DDBJ databases">
        <title>Denitrispirillum autotrophicum gen. nov., sp. nov., Denitrifying, Facultatively Autotrophic Bacteria Isolated from Rice Paddy Soil.</title>
        <authorList>
            <person name="Ishii S."/>
            <person name="Ashida N."/>
            <person name="Ohno H."/>
            <person name="Otsuka S."/>
            <person name="Yokota A."/>
            <person name="Senoo K."/>
        </authorList>
    </citation>
    <scope>NUCLEOTIDE SEQUENCE [LARGE SCALE GENOMIC DNA]</scope>
    <source>
        <strain evidence="13 14">TSA66</strain>
    </source>
</reference>
<keyword evidence="9" id="KW-0472">Membrane</keyword>
<dbReference type="PRINTS" id="PR00184">
    <property type="entry name" value="NEISSPPORIN"/>
</dbReference>
<dbReference type="GO" id="GO:0009279">
    <property type="term" value="C:cell outer membrane"/>
    <property type="evidence" value="ECO:0007669"/>
    <property type="project" value="UniProtKB-SubCell"/>
</dbReference>
<dbReference type="SUPFAM" id="SSF56935">
    <property type="entry name" value="Porins"/>
    <property type="match status" value="1"/>
</dbReference>
<dbReference type="EMBL" id="JWJG01000028">
    <property type="protein sequence ID" value="KIF80576.1"/>
    <property type="molecule type" value="Genomic_DNA"/>
</dbReference>
<evidence type="ECO:0000256" key="8">
    <source>
        <dbReference type="ARBA" id="ARBA00023114"/>
    </source>
</evidence>
<evidence type="ECO:0000256" key="5">
    <source>
        <dbReference type="ARBA" id="ARBA00022692"/>
    </source>
</evidence>
<evidence type="ECO:0000256" key="3">
    <source>
        <dbReference type="ARBA" id="ARBA00022448"/>
    </source>
</evidence>
<dbReference type="GO" id="GO:0046930">
    <property type="term" value="C:pore complex"/>
    <property type="evidence" value="ECO:0007669"/>
    <property type="project" value="UniProtKB-KW"/>
</dbReference>
<evidence type="ECO:0000256" key="6">
    <source>
        <dbReference type="ARBA" id="ARBA00022729"/>
    </source>
</evidence>
<dbReference type="Pfam" id="PF13609">
    <property type="entry name" value="Porin_4"/>
    <property type="match status" value="1"/>
</dbReference>
<dbReference type="InterPro" id="IPR001702">
    <property type="entry name" value="Porin_Gram-ve"/>
</dbReference>
<accession>A0A0C2BR78</accession>
<dbReference type="STRING" id="709839.TSA66_06715"/>
<evidence type="ECO:0000259" key="12">
    <source>
        <dbReference type="Pfam" id="PF13609"/>
    </source>
</evidence>
<dbReference type="PANTHER" id="PTHR34501">
    <property type="entry name" value="PROTEIN YDDL-RELATED"/>
    <property type="match status" value="1"/>
</dbReference>
<dbReference type="GO" id="GO:0015288">
    <property type="term" value="F:porin activity"/>
    <property type="evidence" value="ECO:0007669"/>
    <property type="project" value="UniProtKB-KW"/>
</dbReference>
<evidence type="ECO:0000313" key="14">
    <source>
        <dbReference type="Proteomes" id="UP000031572"/>
    </source>
</evidence>
<protein>
    <recommendedName>
        <fullName evidence="12">Porin domain-containing protein</fullName>
    </recommendedName>
</protein>
<keyword evidence="7" id="KW-0406">Ion transport</keyword>
<evidence type="ECO:0000256" key="11">
    <source>
        <dbReference type="SAM" id="SignalP"/>
    </source>
</evidence>
<dbReference type="AlphaFoldDB" id="A0A0C2BR78"/>
<dbReference type="InterPro" id="IPR002299">
    <property type="entry name" value="Porin_Neis"/>
</dbReference>
<dbReference type="PRINTS" id="PR00182">
    <property type="entry name" value="ECOLNEIPORIN"/>
</dbReference>
<dbReference type="InterPro" id="IPR033900">
    <property type="entry name" value="Gram_neg_porin_domain"/>
</dbReference>
<comment type="caution">
    <text evidence="13">The sequence shown here is derived from an EMBL/GenBank/DDBJ whole genome shotgun (WGS) entry which is preliminary data.</text>
</comment>
<evidence type="ECO:0000256" key="7">
    <source>
        <dbReference type="ARBA" id="ARBA00023065"/>
    </source>
</evidence>